<dbReference type="eggNOG" id="ENOG502SNKV">
    <property type="taxonomic scope" value="Eukaryota"/>
</dbReference>
<sequence length="163" mass="18498">MEKYLFAASIGAMVPSFLLLAELQRKFARELPVHCNAVLDTEFLLQPSMIQPHLECMGPVGRKMYLDFYNFDLVAFPMIYSTFLFGALSRIWPRNSAVWILPLLSALADVLENVGMYFLLFKFPARFELIATAISVFTRVKWFTVAASMVLMVLGGFMHLSAN</sequence>
<dbReference type="InParanoid" id="K3WNW2"/>
<dbReference type="OMA" id="LEKQWIR"/>
<reference evidence="2" key="3">
    <citation type="submission" date="2015-02" db="UniProtKB">
        <authorList>
            <consortium name="EnsemblProtists"/>
        </authorList>
    </citation>
    <scope>IDENTIFICATION</scope>
    <source>
        <strain evidence="2">DAOM BR144</strain>
    </source>
</reference>
<evidence type="ECO:0000313" key="3">
    <source>
        <dbReference type="Proteomes" id="UP000019132"/>
    </source>
</evidence>
<protein>
    <submittedName>
        <fullName evidence="2">Uncharacterized protein</fullName>
    </submittedName>
</protein>
<keyword evidence="1" id="KW-1133">Transmembrane helix</keyword>
<feature type="transmembrane region" description="Helical" evidence="1">
    <location>
        <begin position="71"/>
        <end position="92"/>
    </location>
</feature>
<dbReference type="VEuPathDB" id="FungiDB:PYU1_G006642"/>
<dbReference type="Proteomes" id="UP000019132">
    <property type="component" value="Unassembled WGS sequence"/>
</dbReference>
<feature type="transmembrane region" description="Helical" evidence="1">
    <location>
        <begin position="98"/>
        <end position="121"/>
    </location>
</feature>
<dbReference type="AlphaFoldDB" id="K3WNW2"/>
<accession>K3WNW2</accession>
<keyword evidence="1" id="KW-0472">Membrane</keyword>
<keyword evidence="3" id="KW-1185">Reference proteome</keyword>
<organism evidence="2 3">
    <name type="scientific">Globisporangium ultimum (strain ATCC 200006 / CBS 805.95 / DAOM BR144)</name>
    <name type="common">Pythium ultimum</name>
    <dbReference type="NCBI Taxonomy" id="431595"/>
    <lineage>
        <taxon>Eukaryota</taxon>
        <taxon>Sar</taxon>
        <taxon>Stramenopiles</taxon>
        <taxon>Oomycota</taxon>
        <taxon>Peronosporomycetes</taxon>
        <taxon>Pythiales</taxon>
        <taxon>Pythiaceae</taxon>
        <taxon>Globisporangium</taxon>
    </lineage>
</organism>
<evidence type="ECO:0000256" key="1">
    <source>
        <dbReference type="SAM" id="Phobius"/>
    </source>
</evidence>
<dbReference type="EMBL" id="GL376635">
    <property type="status" value="NOT_ANNOTATED_CDS"/>
    <property type="molecule type" value="Genomic_DNA"/>
</dbReference>
<evidence type="ECO:0000313" key="2">
    <source>
        <dbReference type="EnsemblProtists" id="PYU1_T006654"/>
    </source>
</evidence>
<feature type="transmembrane region" description="Helical" evidence="1">
    <location>
        <begin position="6"/>
        <end position="23"/>
    </location>
</feature>
<reference evidence="3" key="1">
    <citation type="journal article" date="2010" name="Genome Biol.">
        <title>Genome sequence of the necrotrophic plant pathogen Pythium ultimum reveals original pathogenicity mechanisms and effector repertoire.</title>
        <authorList>
            <person name="Levesque C.A."/>
            <person name="Brouwer H."/>
            <person name="Cano L."/>
            <person name="Hamilton J.P."/>
            <person name="Holt C."/>
            <person name="Huitema E."/>
            <person name="Raffaele S."/>
            <person name="Robideau G.P."/>
            <person name="Thines M."/>
            <person name="Win J."/>
            <person name="Zerillo M.M."/>
            <person name="Beakes G.W."/>
            <person name="Boore J.L."/>
            <person name="Busam D."/>
            <person name="Dumas B."/>
            <person name="Ferriera S."/>
            <person name="Fuerstenberg S.I."/>
            <person name="Gachon C.M."/>
            <person name="Gaulin E."/>
            <person name="Govers F."/>
            <person name="Grenville-Briggs L."/>
            <person name="Horner N."/>
            <person name="Hostetler J."/>
            <person name="Jiang R.H."/>
            <person name="Johnson J."/>
            <person name="Krajaejun T."/>
            <person name="Lin H."/>
            <person name="Meijer H.J."/>
            <person name="Moore B."/>
            <person name="Morris P."/>
            <person name="Phuntmart V."/>
            <person name="Puiu D."/>
            <person name="Shetty J."/>
            <person name="Stajich J.E."/>
            <person name="Tripathy S."/>
            <person name="Wawra S."/>
            <person name="van West P."/>
            <person name="Whitty B.R."/>
            <person name="Coutinho P.M."/>
            <person name="Henrissat B."/>
            <person name="Martin F."/>
            <person name="Thomas P.D."/>
            <person name="Tyler B.M."/>
            <person name="De Vries R.P."/>
            <person name="Kamoun S."/>
            <person name="Yandell M."/>
            <person name="Tisserat N."/>
            <person name="Buell C.R."/>
        </authorList>
    </citation>
    <scope>NUCLEOTIDE SEQUENCE</scope>
    <source>
        <strain evidence="3">DAOM:BR144</strain>
    </source>
</reference>
<proteinExistence type="predicted"/>
<dbReference type="EnsemblProtists" id="PYU1_T006654">
    <property type="protein sequence ID" value="PYU1_T006654"/>
    <property type="gene ID" value="PYU1_G006642"/>
</dbReference>
<name>K3WNW2_GLOUD</name>
<feature type="transmembrane region" description="Helical" evidence="1">
    <location>
        <begin position="142"/>
        <end position="162"/>
    </location>
</feature>
<dbReference type="HOGENOM" id="CLU_1520757_0_0_1"/>
<keyword evidence="1" id="KW-0812">Transmembrane</keyword>
<reference evidence="3" key="2">
    <citation type="submission" date="2010-04" db="EMBL/GenBank/DDBJ databases">
        <authorList>
            <person name="Buell R."/>
            <person name="Hamilton J."/>
            <person name="Hostetler J."/>
        </authorList>
    </citation>
    <scope>NUCLEOTIDE SEQUENCE [LARGE SCALE GENOMIC DNA]</scope>
    <source>
        <strain evidence="3">DAOM:BR144</strain>
    </source>
</reference>